<evidence type="ECO:0000313" key="2">
    <source>
        <dbReference type="EMBL" id="KAF8400454.1"/>
    </source>
</evidence>
<keyword evidence="3" id="KW-1185">Reference proteome</keyword>
<evidence type="ECO:0000259" key="1">
    <source>
        <dbReference type="Pfam" id="PF03478"/>
    </source>
</evidence>
<dbReference type="PANTHER" id="PTHR33127:SF5">
    <property type="entry name" value="TRANSMEMBRANE PROTEIN"/>
    <property type="match status" value="1"/>
</dbReference>
<dbReference type="OrthoDB" id="1925727at2759"/>
<dbReference type="Proteomes" id="UP000655225">
    <property type="component" value="Unassembled WGS sequence"/>
</dbReference>
<gene>
    <name evidence="2" type="ORF">HHK36_013752</name>
</gene>
<dbReference type="EMBL" id="JABCRI010000009">
    <property type="protein sequence ID" value="KAF8400454.1"/>
    <property type="molecule type" value="Genomic_DNA"/>
</dbReference>
<comment type="caution">
    <text evidence="2">The sequence shown here is derived from an EMBL/GenBank/DDBJ whole genome shotgun (WGS) entry which is preliminary data.</text>
</comment>
<proteinExistence type="predicted"/>
<evidence type="ECO:0000313" key="3">
    <source>
        <dbReference type="Proteomes" id="UP000655225"/>
    </source>
</evidence>
<dbReference type="InterPro" id="IPR005174">
    <property type="entry name" value="KIB1-4_b-propeller"/>
</dbReference>
<accession>A0A834Z3U5</accession>
<dbReference type="AlphaFoldDB" id="A0A834Z3U5"/>
<sequence length="430" mass="49825">MESICSEMIWVSPNFSTSCSATESGIKGNCIYIVVEEDKKLLEDISREHKIRISENEKMEGRQTKQKITKEDKKVEAEDNLWSVLPRELHNMIAKHLTLPLDYMNFRAVCRACRSAVPRIQWKTNLTGSTVQSPWLIFFQQEKGICNFFDPMYNTCYCMEIPEILGARICFSKENWLLMSKGKHCMFFLNPFTKENIQLPDLRDNYCFASFCFTSSPVSSDWSAIGLKSHCSHDVRIALLRCGEAAWTNIICDNDLPFFVSYNNPVFYEGAFHCLGEDGNLGVFDLREDGWTWTILPTPQRPCSSIRDNFMVECDDELVSVFVGHMGEWIQVFKLDHANMAWVDVKSLEDQTLFLSRSTSISAKVMGSRMQNRIYFPIFFSNNNCNGLYYFLETDRWNSITGEHSSEDLYDSKEQLHCTWTQPNLVWTRL</sequence>
<dbReference type="PANTHER" id="PTHR33127">
    <property type="entry name" value="TRANSMEMBRANE PROTEIN"/>
    <property type="match status" value="1"/>
</dbReference>
<name>A0A834Z3U5_TETSI</name>
<feature type="domain" description="KIB1-4 beta-propeller" evidence="1">
    <location>
        <begin position="148"/>
        <end position="377"/>
    </location>
</feature>
<dbReference type="OMA" id="NNSKCKF"/>
<reference evidence="2 3" key="1">
    <citation type="submission" date="2020-04" db="EMBL/GenBank/DDBJ databases">
        <title>Plant Genome Project.</title>
        <authorList>
            <person name="Zhang R.-G."/>
        </authorList>
    </citation>
    <scope>NUCLEOTIDE SEQUENCE [LARGE SCALE GENOMIC DNA]</scope>
    <source>
        <strain evidence="2">YNK0</strain>
        <tissue evidence="2">Leaf</tissue>
    </source>
</reference>
<protein>
    <recommendedName>
        <fullName evidence="1">KIB1-4 beta-propeller domain-containing protein</fullName>
    </recommendedName>
</protein>
<dbReference type="Pfam" id="PF03478">
    <property type="entry name" value="Beta-prop_KIB1-4"/>
    <property type="match status" value="1"/>
</dbReference>
<organism evidence="2 3">
    <name type="scientific">Tetracentron sinense</name>
    <name type="common">Spur-leaf</name>
    <dbReference type="NCBI Taxonomy" id="13715"/>
    <lineage>
        <taxon>Eukaryota</taxon>
        <taxon>Viridiplantae</taxon>
        <taxon>Streptophyta</taxon>
        <taxon>Embryophyta</taxon>
        <taxon>Tracheophyta</taxon>
        <taxon>Spermatophyta</taxon>
        <taxon>Magnoliopsida</taxon>
        <taxon>Trochodendrales</taxon>
        <taxon>Trochodendraceae</taxon>
        <taxon>Tetracentron</taxon>
    </lineage>
</organism>